<evidence type="ECO:0000313" key="10">
    <source>
        <dbReference type="Proteomes" id="UP000297454"/>
    </source>
</evidence>
<dbReference type="GO" id="GO:0005737">
    <property type="term" value="C:cytoplasm"/>
    <property type="evidence" value="ECO:0007669"/>
    <property type="project" value="UniProtKB-SubCell"/>
</dbReference>
<protein>
    <recommendedName>
        <fullName evidence="5">Exodeoxyribonuclease 7 large subunit</fullName>
        <ecNumber evidence="5">3.1.11.6</ecNumber>
    </recommendedName>
    <alternativeName>
        <fullName evidence="5">Exodeoxyribonuclease VII large subunit</fullName>
        <shortName evidence="5">Exonuclease VII large subunit</shortName>
    </alternativeName>
</protein>
<evidence type="ECO:0000256" key="1">
    <source>
        <dbReference type="ARBA" id="ARBA00022490"/>
    </source>
</evidence>
<evidence type="ECO:0000259" key="8">
    <source>
        <dbReference type="Pfam" id="PF13742"/>
    </source>
</evidence>
<keyword evidence="3 5" id="KW-0378">Hydrolase</keyword>
<dbReference type="Pfam" id="PF02601">
    <property type="entry name" value="Exonuc_VII_L"/>
    <property type="match status" value="1"/>
</dbReference>
<accession>A0A4R9C017</accession>
<evidence type="ECO:0000313" key="9">
    <source>
        <dbReference type="EMBL" id="TFF64914.1"/>
    </source>
</evidence>
<dbReference type="GO" id="GO:0009318">
    <property type="term" value="C:exodeoxyribonuclease VII complex"/>
    <property type="evidence" value="ECO:0007669"/>
    <property type="project" value="UniProtKB-UniRule"/>
</dbReference>
<dbReference type="GO" id="GO:0008855">
    <property type="term" value="F:exodeoxyribonuclease VII activity"/>
    <property type="evidence" value="ECO:0007669"/>
    <property type="project" value="UniProtKB-UniRule"/>
</dbReference>
<feature type="domain" description="Exonuclease VII large subunit C-terminal" evidence="7">
    <location>
        <begin position="121"/>
        <end position="344"/>
    </location>
</feature>
<dbReference type="GO" id="GO:0003676">
    <property type="term" value="F:nucleic acid binding"/>
    <property type="evidence" value="ECO:0007669"/>
    <property type="project" value="InterPro"/>
</dbReference>
<dbReference type="OrthoDB" id="9802795at2"/>
<keyword evidence="2 5" id="KW-0540">Nuclease</keyword>
<keyword evidence="10" id="KW-1185">Reference proteome</keyword>
<dbReference type="HAMAP" id="MF_00378">
    <property type="entry name" value="Exonuc_7_L"/>
    <property type="match status" value="1"/>
</dbReference>
<comment type="caution">
    <text evidence="9">The sequence shown here is derived from an EMBL/GenBank/DDBJ whole genome shotgun (WGS) entry which is preliminary data.</text>
</comment>
<comment type="subunit">
    <text evidence="5">Heterooligomer composed of large and small subunits.</text>
</comment>
<organism evidence="9 10">
    <name type="scientific">Helcococcus ovis</name>
    <dbReference type="NCBI Taxonomy" id="72026"/>
    <lineage>
        <taxon>Bacteria</taxon>
        <taxon>Bacillati</taxon>
        <taxon>Bacillota</taxon>
        <taxon>Tissierellia</taxon>
        <taxon>Tissierellales</taxon>
        <taxon>Peptoniphilaceae</taxon>
        <taxon>Helcococcus</taxon>
    </lineage>
</organism>
<gene>
    <name evidence="5 9" type="primary">xseA</name>
    <name evidence="9" type="ORF">EQF91_06915</name>
</gene>
<comment type="subcellular location">
    <subcellularLocation>
        <location evidence="5 6">Cytoplasm</location>
    </subcellularLocation>
</comment>
<name>A0A4R9C017_9FIRM</name>
<feature type="domain" description="OB-fold nucleic acid binding" evidence="8">
    <location>
        <begin position="10"/>
        <end position="98"/>
    </location>
</feature>
<evidence type="ECO:0000256" key="6">
    <source>
        <dbReference type="RuleBase" id="RU004355"/>
    </source>
</evidence>
<dbReference type="PANTHER" id="PTHR30008:SF0">
    <property type="entry name" value="EXODEOXYRIBONUCLEASE 7 LARGE SUBUNIT"/>
    <property type="match status" value="1"/>
</dbReference>
<proteinExistence type="inferred from homology"/>
<keyword evidence="1 5" id="KW-0963">Cytoplasm</keyword>
<dbReference type="AlphaFoldDB" id="A0A4R9C017"/>
<evidence type="ECO:0000256" key="2">
    <source>
        <dbReference type="ARBA" id="ARBA00022722"/>
    </source>
</evidence>
<dbReference type="InterPro" id="IPR003753">
    <property type="entry name" value="Exonuc_VII_L"/>
</dbReference>
<dbReference type="CDD" id="cd04489">
    <property type="entry name" value="ExoVII_LU_OBF"/>
    <property type="match status" value="1"/>
</dbReference>
<dbReference type="PANTHER" id="PTHR30008">
    <property type="entry name" value="EXODEOXYRIBONUCLEASE 7 LARGE SUBUNIT"/>
    <property type="match status" value="1"/>
</dbReference>
<dbReference type="Proteomes" id="UP000297454">
    <property type="component" value="Unassembled WGS sequence"/>
</dbReference>
<dbReference type="InterPro" id="IPR025824">
    <property type="entry name" value="OB-fold_nuc-bd_dom"/>
</dbReference>
<evidence type="ECO:0000256" key="4">
    <source>
        <dbReference type="ARBA" id="ARBA00022839"/>
    </source>
</evidence>
<evidence type="ECO:0000256" key="3">
    <source>
        <dbReference type="ARBA" id="ARBA00022801"/>
    </source>
</evidence>
<dbReference type="EMBL" id="SCFR01000027">
    <property type="protein sequence ID" value="TFF64914.1"/>
    <property type="molecule type" value="Genomic_DNA"/>
</dbReference>
<dbReference type="NCBIfam" id="TIGR00237">
    <property type="entry name" value="xseA"/>
    <property type="match status" value="1"/>
</dbReference>
<keyword evidence="4 5" id="KW-0269">Exonuclease</keyword>
<reference evidence="9 10" key="1">
    <citation type="submission" date="2019-01" db="EMBL/GenBank/DDBJ databases">
        <title>Draft Genome Sequences of Helcococcus ovis Strains Isolated from the Uterus and Vagina of Dairy Cows with Metritis.</title>
        <authorList>
            <person name="Cunha F."/>
            <person name="Jeon S.J."/>
            <person name="Kutzer P."/>
            <person name="Galvao K.N."/>
        </authorList>
    </citation>
    <scope>NUCLEOTIDE SEQUENCE [LARGE SCALE GENOMIC DNA]</scope>
    <source>
        <strain evidence="9 10">KG-37</strain>
    </source>
</reference>
<dbReference type="InterPro" id="IPR020579">
    <property type="entry name" value="Exonuc_VII_lsu_C"/>
</dbReference>
<evidence type="ECO:0000259" key="7">
    <source>
        <dbReference type="Pfam" id="PF02601"/>
    </source>
</evidence>
<sequence>MFNLKKLNAITVKQLSKYLKSVIKEDFILNNIFIVGEIVNLRVTMFSYFSLKEDDETISCVKFDNDFDFSDGDKVLIKGYLNLYTKDSRYQIIVKDVQEYGVGESSIILKKLKEKLLKKGYFDNDNKKNIPNIPYKIGLITGLNSAAYYDFFKVLSDNNYNCQVYYYNSLVQGKSAEIDIVNGLDILDKYKLDLIVLTRGGGSKEDLSIFNSELIADKIFELNTPIITAIGHDIDLSISDLVSDKFLSTPTKAAEYIVRQNVKYKENLYNINRFINQNIQNIIANFEKSLKLINSKIELNNPKNIILEREYYFNNRKNKINYLINYLITDYEKRLYYTRNKIENLFNNILNNKSIYIKNDSRKYIDIKDIKVGEKYIIFNKDISFKITVEEKIDEW</sequence>
<comment type="function">
    <text evidence="5">Bidirectionally degrades single-stranded DNA into large acid-insoluble oligonucleotides, which are then degraded further into small acid-soluble oligonucleotides.</text>
</comment>
<comment type="similarity">
    <text evidence="5 6">Belongs to the XseA family.</text>
</comment>
<dbReference type="EC" id="3.1.11.6" evidence="5"/>
<comment type="catalytic activity">
    <reaction evidence="5 6">
        <text>Exonucleolytic cleavage in either 5'- to 3'- or 3'- to 5'-direction to yield nucleoside 5'-phosphates.</text>
        <dbReference type="EC" id="3.1.11.6"/>
    </reaction>
</comment>
<dbReference type="Pfam" id="PF13742">
    <property type="entry name" value="tRNA_anti_2"/>
    <property type="match status" value="1"/>
</dbReference>
<dbReference type="GO" id="GO:0006308">
    <property type="term" value="P:DNA catabolic process"/>
    <property type="evidence" value="ECO:0007669"/>
    <property type="project" value="UniProtKB-UniRule"/>
</dbReference>
<evidence type="ECO:0000256" key="5">
    <source>
        <dbReference type="HAMAP-Rule" id="MF_00378"/>
    </source>
</evidence>